<name>A0ABQ7G1N4_DUNSA</name>
<feature type="compositionally biased region" description="Low complexity" evidence="1">
    <location>
        <begin position="35"/>
        <end position="60"/>
    </location>
</feature>
<organism evidence="2 3">
    <name type="scientific">Dunaliella salina</name>
    <name type="common">Green alga</name>
    <name type="synonym">Protococcus salinus</name>
    <dbReference type="NCBI Taxonomy" id="3046"/>
    <lineage>
        <taxon>Eukaryota</taxon>
        <taxon>Viridiplantae</taxon>
        <taxon>Chlorophyta</taxon>
        <taxon>core chlorophytes</taxon>
        <taxon>Chlorophyceae</taxon>
        <taxon>CS clade</taxon>
        <taxon>Chlamydomonadales</taxon>
        <taxon>Dunaliellaceae</taxon>
        <taxon>Dunaliella</taxon>
    </lineage>
</organism>
<reference evidence="2" key="1">
    <citation type="submission" date="2017-08" db="EMBL/GenBank/DDBJ databases">
        <authorList>
            <person name="Polle J.E."/>
            <person name="Barry K."/>
            <person name="Cushman J."/>
            <person name="Schmutz J."/>
            <person name="Tran D."/>
            <person name="Hathwaick L.T."/>
            <person name="Yim W.C."/>
            <person name="Jenkins J."/>
            <person name="Mckie-Krisberg Z.M."/>
            <person name="Prochnik S."/>
            <person name="Lindquist E."/>
            <person name="Dockter R.B."/>
            <person name="Adam C."/>
            <person name="Molina H."/>
            <person name="Bunkerborg J."/>
            <person name="Jin E."/>
            <person name="Buchheim M."/>
            <person name="Magnuson J."/>
        </authorList>
    </citation>
    <scope>NUCLEOTIDE SEQUENCE</scope>
    <source>
        <strain evidence="2">CCAP 19/18</strain>
    </source>
</reference>
<accession>A0ABQ7G1N4</accession>
<comment type="caution">
    <text evidence="2">The sequence shown here is derived from an EMBL/GenBank/DDBJ whole genome shotgun (WGS) entry which is preliminary data.</text>
</comment>
<feature type="compositionally biased region" description="Low complexity" evidence="1">
    <location>
        <begin position="221"/>
        <end position="232"/>
    </location>
</feature>
<protein>
    <submittedName>
        <fullName evidence="2">Uncharacterized protein</fullName>
    </submittedName>
</protein>
<dbReference type="EMBL" id="MU070293">
    <property type="protein sequence ID" value="KAF5828510.1"/>
    <property type="molecule type" value="Genomic_DNA"/>
</dbReference>
<feature type="region of interest" description="Disordered" evidence="1">
    <location>
        <begin position="1"/>
        <end position="60"/>
    </location>
</feature>
<feature type="compositionally biased region" description="Low complexity" evidence="1">
    <location>
        <begin position="242"/>
        <end position="251"/>
    </location>
</feature>
<proteinExistence type="predicted"/>
<feature type="compositionally biased region" description="Low complexity" evidence="1">
    <location>
        <begin position="261"/>
        <end position="272"/>
    </location>
</feature>
<keyword evidence="3" id="KW-1185">Reference proteome</keyword>
<feature type="region of interest" description="Disordered" evidence="1">
    <location>
        <begin position="404"/>
        <end position="435"/>
    </location>
</feature>
<feature type="compositionally biased region" description="Pro residues" evidence="1">
    <location>
        <begin position="11"/>
        <end position="20"/>
    </location>
</feature>
<evidence type="ECO:0000256" key="1">
    <source>
        <dbReference type="SAM" id="MobiDB-lite"/>
    </source>
</evidence>
<feature type="non-terminal residue" evidence="2">
    <location>
        <position position="1"/>
    </location>
</feature>
<feature type="compositionally biased region" description="Polar residues" evidence="1">
    <location>
        <begin position="23"/>
        <end position="33"/>
    </location>
</feature>
<evidence type="ECO:0000313" key="2">
    <source>
        <dbReference type="EMBL" id="KAF5828510.1"/>
    </source>
</evidence>
<feature type="region of interest" description="Disordered" evidence="1">
    <location>
        <begin position="218"/>
        <end position="277"/>
    </location>
</feature>
<gene>
    <name evidence="2" type="ORF">DUNSADRAFT_17490</name>
</gene>
<evidence type="ECO:0000313" key="3">
    <source>
        <dbReference type="Proteomes" id="UP000815325"/>
    </source>
</evidence>
<feature type="compositionally biased region" description="Low complexity" evidence="1">
    <location>
        <begin position="408"/>
        <end position="435"/>
    </location>
</feature>
<sequence length="457" mass="46812">AAPNATAALPGSPPWSPPPHGSDQPQTGTTARPQATPAAMVSTPAAPAVPADASTAPPASQLLPDLREVVGSLLLASHRRMHAMDGCSLATCAWALASMAVKPSPRWLDRFQAAAFQQACQGNLGMHERAMMLWAAARAGWPLHPDFVGGLLPGPALLSSADLCDLGMVVWGVARLQAGAPSRGLLGAMLVVSARELMRTLEAAAALDVQGLEGLDAQDMQQQQQQQLQRQRGSGVAKSGKAPGSVRARSAGGAGEMGRVSSSSQASARPSPEALPVLPQGASPLSYGTLPHLDACLMLAQGLLFLRARPPTRWWRLWLASACADLPRMSLQHCCAVLWVVAAAGAGGGGTGGVAQGGGQLRQMLHALLARCDGLLRERLMREVGSRGGDGGAGHEWGSGSVLERDGSVGASSSNSSSSSSRGVSRNSGGSRSVAQDPALVGNLVGLVGSLATLVRR</sequence>
<dbReference type="Proteomes" id="UP000815325">
    <property type="component" value="Unassembled WGS sequence"/>
</dbReference>